<evidence type="ECO:0000313" key="1">
    <source>
        <dbReference type="EMBL" id="SFZ73967.1"/>
    </source>
</evidence>
<dbReference type="Proteomes" id="UP000186513">
    <property type="component" value="Unassembled WGS sequence"/>
</dbReference>
<keyword evidence="2" id="KW-1185">Reference proteome</keyword>
<dbReference type="OrthoDB" id="5784520at2"/>
<name>A0A1K2HB56_9NEIS</name>
<gene>
    <name evidence="1" type="ORF">SAMN02745887_01061</name>
</gene>
<dbReference type="AlphaFoldDB" id="A0A1K2HB56"/>
<protein>
    <submittedName>
        <fullName evidence="1">Uncharacterized protein</fullName>
    </submittedName>
</protein>
<reference evidence="1 2" key="1">
    <citation type="submission" date="2016-11" db="EMBL/GenBank/DDBJ databases">
        <authorList>
            <person name="Jaros S."/>
            <person name="Januszkiewicz K."/>
            <person name="Wedrychowicz H."/>
        </authorList>
    </citation>
    <scope>NUCLEOTIDE SEQUENCE [LARGE SCALE GENOMIC DNA]</scope>
    <source>
        <strain evidence="1 2">DSM 18899</strain>
    </source>
</reference>
<sequence length="119" mass="13607">MLKRSADLAVVINLDYLSLPYDTCRMLWLIIERTMLEAGFELEGRVFVARRGVDVIHRAKQVMQDLEPTFQSLGYSGIEAVRDFYCYERATRIDLNTAEPIEVVEIQDIPVSGPPRLTS</sequence>
<proteinExistence type="predicted"/>
<dbReference type="STRING" id="1121279.SAMN02745887_01061"/>
<organism evidence="1 2">
    <name type="scientific">Chitinimonas taiwanensis DSM 18899</name>
    <dbReference type="NCBI Taxonomy" id="1121279"/>
    <lineage>
        <taxon>Bacteria</taxon>
        <taxon>Pseudomonadati</taxon>
        <taxon>Pseudomonadota</taxon>
        <taxon>Betaproteobacteria</taxon>
        <taxon>Neisseriales</taxon>
        <taxon>Chitinibacteraceae</taxon>
        <taxon>Chitinimonas</taxon>
    </lineage>
</organism>
<dbReference type="EMBL" id="FPKR01000003">
    <property type="protein sequence ID" value="SFZ73967.1"/>
    <property type="molecule type" value="Genomic_DNA"/>
</dbReference>
<dbReference type="RefSeq" id="WP_072427580.1">
    <property type="nucleotide sequence ID" value="NZ_FPKR01000003.1"/>
</dbReference>
<evidence type="ECO:0000313" key="2">
    <source>
        <dbReference type="Proteomes" id="UP000186513"/>
    </source>
</evidence>
<accession>A0A1K2HB56</accession>